<sequence length="267" mass="29096">MAALLQRLHQTKTHATTPPDENSKIRVDITRHDMGAHARGTEPLLDDGGGGFCCCDVGDLFWEALPGILGALLALVIMVPLLYYPYQWSSDNGKDPEFHVAVTSFSGLDPSLATMDPTFELTVRIVEPRKWSVACVERDTTAVVSYRGVRLASGPVPGFCGRAENTTDESSVMAWGAAVPVPRFARERLAEEMSRGEAAVDVALVGPARYCVNCVQKVVECRPRLGQHGGEGKPSPPCSVRYELPTLPDDPATRLQQQARKQLRTPQ</sequence>
<dbReference type="EMBL" id="JACEFO010000500">
    <property type="protein sequence ID" value="KAF8768913.1"/>
    <property type="molecule type" value="Genomic_DNA"/>
</dbReference>
<dbReference type="AlphaFoldDB" id="A0A835FP27"/>
<accession>A0A835FP27</accession>
<gene>
    <name evidence="3" type="ORF">HU200_007479</name>
</gene>
<keyword evidence="2" id="KW-0472">Membrane</keyword>
<protein>
    <submittedName>
        <fullName evidence="3">Uncharacterized protein</fullName>
    </submittedName>
</protein>
<keyword evidence="4" id="KW-1185">Reference proteome</keyword>
<evidence type="ECO:0000313" key="4">
    <source>
        <dbReference type="Proteomes" id="UP000636709"/>
    </source>
</evidence>
<evidence type="ECO:0000256" key="1">
    <source>
        <dbReference type="SAM" id="MobiDB-lite"/>
    </source>
</evidence>
<dbReference type="PANTHER" id="PTHR33994:SF20">
    <property type="entry name" value="OS02G0619500 PROTEIN"/>
    <property type="match status" value="1"/>
</dbReference>
<reference evidence="3" key="1">
    <citation type="submission" date="2020-07" db="EMBL/GenBank/DDBJ databases">
        <title>Genome sequence and genetic diversity analysis of an under-domesticated orphan crop, white fonio (Digitaria exilis).</title>
        <authorList>
            <person name="Bennetzen J.L."/>
            <person name="Chen S."/>
            <person name="Ma X."/>
            <person name="Wang X."/>
            <person name="Yssel A.E.J."/>
            <person name="Chaluvadi S.R."/>
            <person name="Johnson M."/>
            <person name="Gangashetty P."/>
            <person name="Hamidou F."/>
            <person name="Sanogo M.D."/>
            <person name="Zwaenepoel A."/>
            <person name="Wallace J."/>
            <person name="Van De Peer Y."/>
            <person name="Van Deynze A."/>
        </authorList>
    </citation>
    <scope>NUCLEOTIDE SEQUENCE</scope>
    <source>
        <tissue evidence="3">Leaves</tissue>
    </source>
</reference>
<evidence type="ECO:0000313" key="3">
    <source>
        <dbReference type="EMBL" id="KAF8768913.1"/>
    </source>
</evidence>
<organism evidence="3 4">
    <name type="scientific">Digitaria exilis</name>
    <dbReference type="NCBI Taxonomy" id="1010633"/>
    <lineage>
        <taxon>Eukaryota</taxon>
        <taxon>Viridiplantae</taxon>
        <taxon>Streptophyta</taxon>
        <taxon>Embryophyta</taxon>
        <taxon>Tracheophyta</taxon>
        <taxon>Spermatophyta</taxon>
        <taxon>Magnoliopsida</taxon>
        <taxon>Liliopsida</taxon>
        <taxon>Poales</taxon>
        <taxon>Poaceae</taxon>
        <taxon>PACMAD clade</taxon>
        <taxon>Panicoideae</taxon>
        <taxon>Panicodae</taxon>
        <taxon>Paniceae</taxon>
        <taxon>Anthephorinae</taxon>
        <taxon>Digitaria</taxon>
    </lineage>
</organism>
<keyword evidence="2" id="KW-1133">Transmembrane helix</keyword>
<dbReference type="Proteomes" id="UP000636709">
    <property type="component" value="Unassembled WGS sequence"/>
</dbReference>
<feature type="region of interest" description="Disordered" evidence="1">
    <location>
        <begin position="225"/>
        <end position="267"/>
    </location>
</feature>
<feature type="compositionally biased region" description="Polar residues" evidence="1">
    <location>
        <begin position="254"/>
        <end position="267"/>
    </location>
</feature>
<dbReference type="OrthoDB" id="660007at2759"/>
<feature type="transmembrane region" description="Helical" evidence="2">
    <location>
        <begin position="64"/>
        <end position="84"/>
    </location>
</feature>
<comment type="caution">
    <text evidence="3">The sequence shown here is derived from an EMBL/GenBank/DDBJ whole genome shotgun (WGS) entry which is preliminary data.</text>
</comment>
<keyword evidence="2" id="KW-0812">Transmembrane</keyword>
<dbReference type="PANTHER" id="PTHR33994">
    <property type="entry name" value="OS04G0515000 PROTEIN"/>
    <property type="match status" value="1"/>
</dbReference>
<evidence type="ECO:0000256" key="2">
    <source>
        <dbReference type="SAM" id="Phobius"/>
    </source>
</evidence>
<proteinExistence type="predicted"/>
<name>A0A835FP27_9POAL</name>